<keyword evidence="2" id="KW-1185">Reference proteome</keyword>
<gene>
    <name evidence="1" type="ORF">PoB_004413100</name>
</gene>
<protein>
    <submittedName>
        <fullName evidence="1">Uncharacterized protein</fullName>
    </submittedName>
</protein>
<reference evidence="1 2" key="1">
    <citation type="journal article" date="2021" name="Elife">
        <title>Chloroplast acquisition without the gene transfer in kleptoplastic sea slugs, Plakobranchus ocellatus.</title>
        <authorList>
            <person name="Maeda T."/>
            <person name="Takahashi S."/>
            <person name="Yoshida T."/>
            <person name="Shimamura S."/>
            <person name="Takaki Y."/>
            <person name="Nagai Y."/>
            <person name="Toyoda A."/>
            <person name="Suzuki Y."/>
            <person name="Arimoto A."/>
            <person name="Ishii H."/>
            <person name="Satoh N."/>
            <person name="Nishiyama T."/>
            <person name="Hasebe M."/>
            <person name="Maruyama T."/>
            <person name="Minagawa J."/>
            <person name="Obokata J."/>
            <person name="Shigenobu S."/>
        </authorList>
    </citation>
    <scope>NUCLEOTIDE SEQUENCE [LARGE SCALE GENOMIC DNA]</scope>
</reference>
<accession>A0AAV4BFN7</accession>
<dbReference type="Proteomes" id="UP000735302">
    <property type="component" value="Unassembled WGS sequence"/>
</dbReference>
<dbReference type="EMBL" id="BLXT01004836">
    <property type="protein sequence ID" value="GFO17626.1"/>
    <property type="molecule type" value="Genomic_DNA"/>
</dbReference>
<sequence length="73" mass="8254">MYLDPCRIILTRQENCGLQLVACSTQGFWLPLASDFDGEILPLAGFPGVSYTIRKKFPRLTRFNLGCETSRRA</sequence>
<proteinExistence type="predicted"/>
<evidence type="ECO:0000313" key="2">
    <source>
        <dbReference type="Proteomes" id="UP000735302"/>
    </source>
</evidence>
<organism evidence="1 2">
    <name type="scientific">Plakobranchus ocellatus</name>
    <dbReference type="NCBI Taxonomy" id="259542"/>
    <lineage>
        <taxon>Eukaryota</taxon>
        <taxon>Metazoa</taxon>
        <taxon>Spiralia</taxon>
        <taxon>Lophotrochozoa</taxon>
        <taxon>Mollusca</taxon>
        <taxon>Gastropoda</taxon>
        <taxon>Heterobranchia</taxon>
        <taxon>Euthyneura</taxon>
        <taxon>Panpulmonata</taxon>
        <taxon>Sacoglossa</taxon>
        <taxon>Placobranchoidea</taxon>
        <taxon>Plakobranchidae</taxon>
        <taxon>Plakobranchus</taxon>
    </lineage>
</organism>
<dbReference type="AlphaFoldDB" id="A0AAV4BFN7"/>
<comment type="caution">
    <text evidence="1">The sequence shown here is derived from an EMBL/GenBank/DDBJ whole genome shotgun (WGS) entry which is preliminary data.</text>
</comment>
<name>A0AAV4BFN7_9GAST</name>
<evidence type="ECO:0000313" key="1">
    <source>
        <dbReference type="EMBL" id="GFO17626.1"/>
    </source>
</evidence>